<name>A0A5N6UHC7_ASPTM</name>
<dbReference type="AlphaFoldDB" id="A0A5N6UHC7"/>
<accession>A0A5N6UHC7</accession>
<evidence type="ECO:0000256" key="1">
    <source>
        <dbReference type="SAM" id="MobiDB-lite"/>
    </source>
</evidence>
<dbReference type="Proteomes" id="UP000326950">
    <property type="component" value="Unassembled WGS sequence"/>
</dbReference>
<feature type="region of interest" description="Disordered" evidence="1">
    <location>
        <begin position="146"/>
        <end position="166"/>
    </location>
</feature>
<reference evidence="2 3" key="1">
    <citation type="submission" date="2019-04" db="EMBL/GenBank/DDBJ databases">
        <title>Friends and foes A comparative genomics study of 23 Aspergillus species from section Flavi.</title>
        <authorList>
            <consortium name="DOE Joint Genome Institute"/>
            <person name="Kjaerbolling I."/>
            <person name="Vesth T."/>
            <person name="Frisvad J.C."/>
            <person name="Nybo J.L."/>
            <person name="Theobald S."/>
            <person name="Kildgaard S."/>
            <person name="Isbrandt T."/>
            <person name="Kuo A."/>
            <person name="Sato A."/>
            <person name="Lyhne E.K."/>
            <person name="Kogle M.E."/>
            <person name="Wiebenga A."/>
            <person name="Kun R.S."/>
            <person name="Lubbers R.J."/>
            <person name="Makela M.R."/>
            <person name="Barry K."/>
            <person name="Chovatia M."/>
            <person name="Clum A."/>
            <person name="Daum C."/>
            <person name="Haridas S."/>
            <person name="He G."/>
            <person name="LaButti K."/>
            <person name="Lipzen A."/>
            <person name="Mondo S."/>
            <person name="Riley R."/>
            <person name="Salamov A."/>
            <person name="Simmons B.A."/>
            <person name="Magnuson J.K."/>
            <person name="Henrissat B."/>
            <person name="Mortensen U.H."/>
            <person name="Larsen T.O."/>
            <person name="Devries R.P."/>
            <person name="Grigoriev I.V."/>
            <person name="Machida M."/>
            <person name="Baker S.E."/>
            <person name="Andersen M.R."/>
        </authorList>
    </citation>
    <scope>NUCLEOTIDE SEQUENCE [LARGE SCALE GENOMIC DNA]</scope>
    <source>
        <strain evidence="2 3">CBS 117626</strain>
    </source>
</reference>
<proteinExistence type="predicted"/>
<dbReference type="OrthoDB" id="4462705at2759"/>
<sequence>MAESPASILKLSLPLAQEDLGRLIRRIEKHAPSENTLTVTFAQEHKVSQVQVSGDTLTKATQKAKRVKSMQEHESIFCAMKRCTYIHGLKVSCPKILEKRGCVMFFLPPLNPSHCKLGHDHRAARLFNNKEGSACHGVLDLEPNKQRRLNGQGPTDFGLAPRAGTV</sequence>
<evidence type="ECO:0000313" key="2">
    <source>
        <dbReference type="EMBL" id="KAE8158014.1"/>
    </source>
</evidence>
<evidence type="ECO:0000313" key="3">
    <source>
        <dbReference type="Proteomes" id="UP000326950"/>
    </source>
</evidence>
<organism evidence="2 3">
    <name type="scientific">Aspergillus tamarii</name>
    <dbReference type="NCBI Taxonomy" id="41984"/>
    <lineage>
        <taxon>Eukaryota</taxon>
        <taxon>Fungi</taxon>
        <taxon>Dikarya</taxon>
        <taxon>Ascomycota</taxon>
        <taxon>Pezizomycotina</taxon>
        <taxon>Eurotiomycetes</taxon>
        <taxon>Eurotiomycetidae</taxon>
        <taxon>Eurotiales</taxon>
        <taxon>Aspergillaceae</taxon>
        <taxon>Aspergillus</taxon>
        <taxon>Aspergillus subgen. Circumdati</taxon>
    </lineage>
</organism>
<dbReference type="EMBL" id="ML738707">
    <property type="protein sequence ID" value="KAE8158014.1"/>
    <property type="molecule type" value="Genomic_DNA"/>
</dbReference>
<keyword evidence="3" id="KW-1185">Reference proteome</keyword>
<gene>
    <name evidence="2" type="ORF">BDV40DRAFT_292199</name>
</gene>
<protein>
    <submittedName>
        <fullName evidence="2">Uncharacterized protein</fullName>
    </submittedName>
</protein>